<dbReference type="EMBL" id="CP036526">
    <property type="protein sequence ID" value="QDT08284.1"/>
    <property type="molecule type" value="Genomic_DNA"/>
</dbReference>
<dbReference type="GO" id="GO:0046872">
    <property type="term" value="F:metal ion binding"/>
    <property type="evidence" value="ECO:0007669"/>
    <property type="project" value="UniProtKB-KW"/>
</dbReference>
<dbReference type="PROSITE" id="PS00149">
    <property type="entry name" value="SULFATASE_2"/>
    <property type="match status" value="1"/>
</dbReference>
<dbReference type="PANTHER" id="PTHR42693">
    <property type="entry name" value="ARYLSULFATASE FAMILY MEMBER"/>
    <property type="match status" value="1"/>
</dbReference>
<feature type="chain" id="PRO_5021752380" evidence="5">
    <location>
        <begin position="24"/>
        <end position="468"/>
    </location>
</feature>
<evidence type="ECO:0000313" key="8">
    <source>
        <dbReference type="Proteomes" id="UP000319817"/>
    </source>
</evidence>
<reference evidence="7 8" key="1">
    <citation type="submission" date="2019-02" db="EMBL/GenBank/DDBJ databases">
        <title>Deep-cultivation of Planctomycetes and their phenomic and genomic characterization uncovers novel biology.</title>
        <authorList>
            <person name="Wiegand S."/>
            <person name="Jogler M."/>
            <person name="Boedeker C."/>
            <person name="Pinto D."/>
            <person name="Vollmers J."/>
            <person name="Rivas-Marin E."/>
            <person name="Kohn T."/>
            <person name="Peeters S.H."/>
            <person name="Heuer A."/>
            <person name="Rast P."/>
            <person name="Oberbeckmann S."/>
            <person name="Bunk B."/>
            <person name="Jeske O."/>
            <person name="Meyerdierks A."/>
            <person name="Storesund J.E."/>
            <person name="Kallscheuer N."/>
            <person name="Luecker S."/>
            <person name="Lage O.M."/>
            <person name="Pohl T."/>
            <person name="Merkel B.J."/>
            <person name="Hornburger P."/>
            <person name="Mueller R.-W."/>
            <person name="Bruemmer F."/>
            <person name="Labrenz M."/>
            <person name="Spormann A.M."/>
            <person name="Op den Camp H."/>
            <person name="Overmann J."/>
            <person name="Amann R."/>
            <person name="Jetten M.S.M."/>
            <person name="Mascher T."/>
            <person name="Medema M.H."/>
            <person name="Devos D.P."/>
            <person name="Kaster A.-K."/>
            <person name="Ovreas L."/>
            <person name="Rohde M."/>
            <person name="Galperin M.Y."/>
            <person name="Jogler C."/>
        </authorList>
    </citation>
    <scope>NUCLEOTIDE SEQUENCE [LARGE SCALE GENOMIC DNA]</scope>
    <source>
        <strain evidence="7 8">K23_9</strain>
    </source>
</reference>
<dbReference type="SUPFAM" id="SSF53649">
    <property type="entry name" value="Alkaline phosphatase-like"/>
    <property type="match status" value="1"/>
</dbReference>
<evidence type="ECO:0000256" key="4">
    <source>
        <dbReference type="ARBA" id="ARBA00022837"/>
    </source>
</evidence>
<dbReference type="GO" id="GO:0004065">
    <property type="term" value="F:arylsulfatase activity"/>
    <property type="evidence" value="ECO:0007669"/>
    <property type="project" value="UniProtKB-EC"/>
</dbReference>
<dbReference type="InterPro" id="IPR050738">
    <property type="entry name" value="Sulfatase"/>
</dbReference>
<dbReference type="RefSeq" id="WP_145415850.1">
    <property type="nucleotide sequence ID" value="NZ_CP036526.1"/>
</dbReference>
<keyword evidence="8" id="KW-1185">Reference proteome</keyword>
<dbReference type="AlphaFoldDB" id="A0A517NMC2"/>
<sequence precursor="true">MRTFSKSVLVLFVLLCMAGLARADQKPNIILLLADDLGYGDLSCFGSPAVKTPNLDRLASEGAKFTRFYAGSAVCSPTRASVLTGRYPLRFGITKHFNDRNMWLPESATTVAELLKGAGYSTAHVGKWHLGGLHVDADGKRMNNQPGPRQHGFDFYQTQIEQQPIRGRMGRERTIFRQGGTVLLRNDQHISKDDPYFPKHFTDANGDFAVELIEKLSKEQKPFFINMWWLVPHKPYEPAPEPHWSATTADGISDDQHRFRSMVHHMDAKVGQILSKLDDLGIADNTLVLFTSDNGAAYEGFIGDLKGGKTDLHDGGIRVPMIVRWPAAIPAGQKSDPFGHTNDLLPTFCEAAGVVLPRELPLDGLSLLPHMKGESAPTADARGTVFWQLNLYKSLQRHYPKPKPYATEVAMRGKWKLLALKGEPVELFDIESDPNEQKNVIDDHPDLVASLSAELNEWLNAPRTTMSK</sequence>
<protein>
    <submittedName>
        <fullName evidence="7">Arylsulfatase</fullName>
        <ecNumber evidence="7">3.1.6.1</ecNumber>
    </submittedName>
</protein>
<feature type="signal peptide" evidence="5">
    <location>
        <begin position="1"/>
        <end position="23"/>
    </location>
</feature>
<keyword evidence="5" id="KW-0732">Signal</keyword>
<evidence type="ECO:0000259" key="6">
    <source>
        <dbReference type="Pfam" id="PF00884"/>
    </source>
</evidence>
<dbReference type="OrthoDB" id="9783154at2"/>
<keyword evidence="2" id="KW-0479">Metal-binding</keyword>
<comment type="similarity">
    <text evidence="1">Belongs to the sulfatase family.</text>
</comment>
<dbReference type="EC" id="3.1.6.1" evidence="7"/>
<evidence type="ECO:0000313" key="7">
    <source>
        <dbReference type="EMBL" id="QDT08284.1"/>
    </source>
</evidence>
<gene>
    <name evidence="7" type="primary">atsA_11</name>
    <name evidence="7" type="ORF">K239x_02210</name>
</gene>
<dbReference type="InterPro" id="IPR017850">
    <property type="entry name" value="Alkaline_phosphatase_core_sf"/>
</dbReference>
<dbReference type="InterPro" id="IPR024607">
    <property type="entry name" value="Sulfatase_CS"/>
</dbReference>
<dbReference type="PANTHER" id="PTHR42693:SF53">
    <property type="entry name" value="ENDO-4-O-SULFATASE"/>
    <property type="match status" value="1"/>
</dbReference>
<organism evidence="7 8">
    <name type="scientific">Stieleria marina</name>
    <dbReference type="NCBI Taxonomy" id="1930275"/>
    <lineage>
        <taxon>Bacteria</taxon>
        <taxon>Pseudomonadati</taxon>
        <taxon>Planctomycetota</taxon>
        <taxon>Planctomycetia</taxon>
        <taxon>Pirellulales</taxon>
        <taxon>Pirellulaceae</taxon>
        <taxon>Stieleria</taxon>
    </lineage>
</organism>
<keyword evidence="4" id="KW-0106">Calcium</keyword>
<dbReference type="Proteomes" id="UP000319817">
    <property type="component" value="Chromosome"/>
</dbReference>
<evidence type="ECO:0000256" key="2">
    <source>
        <dbReference type="ARBA" id="ARBA00022723"/>
    </source>
</evidence>
<evidence type="ECO:0000256" key="5">
    <source>
        <dbReference type="SAM" id="SignalP"/>
    </source>
</evidence>
<evidence type="ECO:0000256" key="1">
    <source>
        <dbReference type="ARBA" id="ARBA00008779"/>
    </source>
</evidence>
<feature type="domain" description="Sulfatase N-terminal" evidence="6">
    <location>
        <begin position="27"/>
        <end position="354"/>
    </location>
</feature>
<dbReference type="PROSITE" id="PS00523">
    <property type="entry name" value="SULFATASE_1"/>
    <property type="match status" value="1"/>
</dbReference>
<keyword evidence="3 7" id="KW-0378">Hydrolase</keyword>
<dbReference type="Gene3D" id="3.40.720.10">
    <property type="entry name" value="Alkaline Phosphatase, subunit A"/>
    <property type="match status" value="1"/>
</dbReference>
<dbReference type="Pfam" id="PF00884">
    <property type="entry name" value="Sulfatase"/>
    <property type="match status" value="1"/>
</dbReference>
<dbReference type="InterPro" id="IPR000917">
    <property type="entry name" value="Sulfatase_N"/>
</dbReference>
<dbReference type="Gene3D" id="3.30.1120.10">
    <property type="match status" value="1"/>
</dbReference>
<proteinExistence type="inferred from homology"/>
<accession>A0A517NMC2</accession>
<name>A0A517NMC2_9BACT</name>
<dbReference type="FunFam" id="3.40.720.10:FF:000143">
    <property type="entry name" value="N-acetylgalactosamine-6-sulfate sulfatase"/>
    <property type="match status" value="1"/>
</dbReference>
<evidence type="ECO:0000256" key="3">
    <source>
        <dbReference type="ARBA" id="ARBA00022801"/>
    </source>
</evidence>